<accession>A0A1G6LXF3</accession>
<evidence type="ECO:0000313" key="2">
    <source>
        <dbReference type="Proteomes" id="UP000199416"/>
    </source>
</evidence>
<dbReference type="RefSeq" id="WP_091364919.1">
    <property type="nucleotide sequence ID" value="NZ_FMZF01000002.1"/>
</dbReference>
<organism evidence="1 2">
    <name type="scientific">Geodermatophilus telluris</name>
    <dbReference type="NCBI Taxonomy" id="1190417"/>
    <lineage>
        <taxon>Bacteria</taxon>
        <taxon>Bacillati</taxon>
        <taxon>Actinomycetota</taxon>
        <taxon>Actinomycetes</taxon>
        <taxon>Geodermatophilales</taxon>
        <taxon>Geodermatophilaceae</taxon>
        <taxon>Geodermatophilus</taxon>
    </lineage>
</organism>
<evidence type="ECO:0000313" key="1">
    <source>
        <dbReference type="EMBL" id="SDC47901.1"/>
    </source>
</evidence>
<protein>
    <submittedName>
        <fullName evidence="1">Uncharacterized protein</fullName>
    </submittedName>
</protein>
<keyword evidence="2" id="KW-1185">Reference proteome</keyword>
<dbReference type="EMBL" id="FMZF01000002">
    <property type="protein sequence ID" value="SDC47901.1"/>
    <property type="molecule type" value="Genomic_DNA"/>
</dbReference>
<sequence length="122" mass="13428">MVVLLAELLVLLLLAGLLLYGLGVWSARPALPAGTRPPVRRRPRRSGAVLARWAPAHDEVDGRTRVLLRRSYPGPDGLPVVLEDRVYTAFASDDPAWEARFTEAMSAARFRCSFLNAEDSAD</sequence>
<reference evidence="2" key="1">
    <citation type="submission" date="2016-10" db="EMBL/GenBank/DDBJ databases">
        <authorList>
            <person name="Varghese N."/>
            <person name="Submissions S."/>
        </authorList>
    </citation>
    <scope>NUCLEOTIDE SEQUENCE [LARGE SCALE GENOMIC DNA]</scope>
    <source>
        <strain evidence="2">DSM 45421</strain>
    </source>
</reference>
<dbReference type="Proteomes" id="UP000199416">
    <property type="component" value="Unassembled WGS sequence"/>
</dbReference>
<gene>
    <name evidence="1" type="ORF">SAMN05660690_1595</name>
</gene>
<dbReference type="AlphaFoldDB" id="A0A1G6LXF3"/>
<name>A0A1G6LXF3_9ACTN</name>
<proteinExistence type="predicted"/>
<dbReference type="OrthoDB" id="5197212at2"/>